<dbReference type="AlphaFoldDB" id="A0A5B7J738"/>
<evidence type="ECO:0000313" key="1">
    <source>
        <dbReference type="EMBL" id="MPC90545.1"/>
    </source>
</evidence>
<dbReference type="EMBL" id="VSRR010084756">
    <property type="protein sequence ID" value="MPC90545.1"/>
    <property type="molecule type" value="Genomic_DNA"/>
</dbReference>
<reference evidence="1 2" key="1">
    <citation type="submission" date="2019-05" db="EMBL/GenBank/DDBJ databases">
        <title>Another draft genome of Portunus trituberculatus and its Hox gene families provides insights of decapod evolution.</title>
        <authorList>
            <person name="Jeong J.-H."/>
            <person name="Song I."/>
            <person name="Kim S."/>
            <person name="Choi T."/>
            <person name="Kim D."/>
            <person name="Ryu S."/>
            <person name="Kim W."/>
        </authorList>
    </citation>
    <scope>NUCLEOTIDE SEQUENCE [LARGE SCALE GENOMIC DNA]</scope>
    <source>
        <tissue evidence="1">Muscle</tissue>
    </source>
</reference>
<dbReference type="InterPro" id="IPR036179">
    <property type="entry name" value="Ig-like_dom_sf"/>
</dbReference>
<dbReference type="Proteomes" id="UP000324222">
    <property type="component" value="Unassembled WGS sequence"/>
</dbReference>
<organism evidence="1 2">
    <name type="scientific">Portunus trituberculatus</name>
    <name type="common">Swimming crab</name>
    <name type="synonym">Neptunus trituberculatus</name>
    <dbReference type="NCBI Taxonomy" id="210409"/>
    <lineage>
        <taxon>Eukaryota</taxon>
        <taxon>Metazoa</taxon>
        <taxon>Ecdysozoa</taxon>
        <taxon>Arthropoda</taxon>
        <taxon>Crustacea</taxon>
        <taxon>Multicrustacea</taxon>
        <taxon>Malacostraca</taxon>
        <taxon>Eumalacostraca</taxon>
        <taxon>Eucarida</taxon>
        <taxon>Decapoda</taxon>
        <taxon>Pleocyemata</taxon>
        <taxon>Brachyura</taxon>
        <taxon>Eubrachyura</taxon>
        <taxon>Portunoidea</taxon>
        <taxon>Portunidae</taxon>
        <taxon>Portuninae</taxon>
        <taxon>Portunus</taxon>
    </lineage>
</organism>
<proteinExistence type="predicted"/>
<keyword evidence="2" id="KW-1185">Reference proteome</keyword>
<dbReference type="SUPFAM" id="SSF48726">
    <property type="entry name" value="Immunoglobulin"/>
    <property type="match status" value="1"/>
</dbReference>
<evidence type="ECO:0000313" key="2">
    <source>
        <dbReference type="Proteomes" id="UP000324222"/>
    </source>
</evidence>
<sequence>MKDTGVYFCHARSSLGSATPRATRLVVQQPATVVPEVGVSNKPNDKDEFHASWAEVGGTGRLVCRVRAAPQPTFVWSSSSDLILLNSDKYTIHEPQVTVPRSLVLPCPTDTCGDLYLW</sequence>
<gene>
    <name evidence="1" type="ORF">E2C01_085537</name>
</gene>
<protein>
    <recommendedName>
        <fullName evidence="3">Ig-like domain-containing protein</fullName>
    </recommendedName>
</protein>
<comment type="caution">
    <text evidence="1">The sequence shown here is derived from an EMBL/GenBank/DDBJ whole genome shotgun (WGS) entry which is preliminary data.</text>
</comment>
<evidence type="ECO:0008006" key="3">
    <source>
        <dbReference type="Google" id="ProtNLM"/>
    </source>
</evidence>
<dbReference type="OrthoDB" id="6360807at2759"/>
<name>A0A5B7J738_PORTR</name>
<accession>A0A5B7J738</accession>